<dbReference type="RefSeq" id="WP_275278770.1">
    <property type="nucleotide sequence ID" value="NZ_CP119108.1"/>
</dbReference>
<feature type="chain" id="PRO_5045505203" evidence="1">
    <location>
        <begin position="27"/>
        <end position="454"/>
    </location>
</feature>
<reference evidence="2 3" key="1">
    <citation type="submission" date="2023-03" db="EMBL/GenBank/DDBJ databases">
        <title>Genome sequence of Microbacterium sp. KACC 23027.</title>
        <authorList>
            <person name="Kim S."/>
            <person name="Heo J."/>
            <person name="Kwon S.-W."/>
        </authorList>
    </citation>
    <scope>NUCLEOTIDE SEQUENCE [LARGE SCALE GENOMIC DNA]</scope>
    <source>
        <strain evidence="2 3">KACC 23027</strain>
    </source>
</reference>
<evidence type="ECO:0000313" key="3">
    <source>
        <dbReference type="Proteomes" id="UP001214553"/>
    </source>
</evidence>
<dbReference type="Pfam" id="PF01547">
    <property type="entry name" value="SBP_bac_1"/>
    <property type="match status" value="1"/>
</dbReference>
<organism evidence="2 3">
    <name type="scientific">Microbacterium horticulturae</name>
    <dbReference type="NCBI Taxonomy" id="3028316"/>
    <lineage>
        <taxon>Bacteria</taxon>
        <taxon>Bacillati</taxon>
        <taxon>Actinomycetota</taxon>
        <taxon>Actinomycetes</taxon>
        <taxon>Micrococcales</taxon>
        <taxon>Microbacteriaceae</taxon>
        <taxon>Microbacterium</taxon>
    </lineage>
</organism>
<protein>
    <submittedName>
        <fullName evidence="2">Sugar ABC transporter substrate-binding protein</fullName>
    </submittedName>
</protein>
<dbReference type="PANTHER" id="PTHR43649">
    <property type="entry name" value="ARABINOSE-BINDING PROTEIN-RELATED"/>
    <property type="match status" value="1"/>
</dbReference>
<name>A0ABY8BZ09_9MICO</name>
<dbReference type="InterPro" id="IPR050490">
    <property type="entry name" value="Bact_solute-bd_prot1"/>
</dbReference>
<evidence type="ECO:0000313" key="2">
    <source>
        <dbReference type="EMBL" id="WEG09446.1"/>
    </source>
</evidence>
<feature type="signal peptide" evidence="1">
    <location>
        <begin position="1"/>
        <end position="26"/>
    </location>
</feature>
<dbReference type="EMBL" id="CP119108">
    <property type="protein sequence ID" value="WEG09446.1"/>
    <property type="molecule type" value="Genomic_DNA"/>
</dbReference>
<gene>
    <name evidence="2" type="ORF">PU630_02435</name>
</gene>
<proteinExistence type="predicted"/>
<sequence length="454" mass="48146">MKHMSGTRRRVAALAALGTVAALALAGCAGSNDTGGTDNTGATASGSLDSIKAALQKGGEITYWSWTPSAEAQVAAFEKAYPKVKVKLVNAGTSNDEYTKLQNAIKAGSGGPDVAQIEYFAFPQFELTDALLDLAPYGFSGLEDDYTASTWNSVTSGDKVYGLPQDSGPMALFYNKAVFDKYDLAVPKTWDEYIADAEKLHAADPSKYITNDIGDAGFTTSMIWQAGGHPFSTSGTDVKIDLQDAGSKKWADTWNTLVSKGLVAPTGSWSDEWFTGLGNGSIATLVIGAWMPGNLESGAPDGSGDWRVAPMPTYDGQPASAENGGGGQAVLKQSKNPELAAGFLWWLNNSDDSISTFLQSGGFPSTTKQLQSDDFLNATPEYFGGQKINEVLADAANNVVTGWQYLPYQVYANSIFGDTVGQSYADKSNLNAGLQKWQSALVDYGNKQGFSVNK</sequence>
<evidence type="ECO:0000256" key="1">
    <source>
        <dbReference type="SAM" id="SignalP"/>
    </source>
</evidence>
<dbReference type="InterPro" id="IPR006059">
    <property type="entry name" value="SBP"/>
</dbReference>
<dbReference type="CDD" id="cd13585">
    <property type="entry name" value="PBP2_TMBP_like"/>
    <property type="match status" value="1"/>
</dbReference>
<dbReference type="Proteomes" id="UP001214553">
    <property type="component" value="Chromosome"/>
</dbReference>
<dbReference type="PROSITE" id="PS51257">
    <property type="entry name" value="PROKAR_LIPOPROTEIN"/>
    <property type="match status" value="1"/>
</dbReference>
<dbReference type="PANTHER" id="PTHR43649:SF14">
    <property type="entry name" value="BLR3389 PROTEIN"/>
    <property type="match status" value="1"/>
</dbReference>
<dbReference type="Gene3D" id="3.40.190.10">
    <property type="entry name" value="Periplasmic binding protein-like II"/>
    <property type="match status" value="1"/>
</dbReference>
<keyword evidence="3" id="KW-1185">Reference proteome</keyword>
<dbReference type="SUPFAM" id="SSF53850">
    <property type="entry name" value="Periplasmic binding protein-like II"/>
    <property type="match status" value="1"/>
</dbReference>
<keyword evidence="1" id="KW-0732">Signal</keyword>
<accession>A0ABY8BZ09</accession>